<evidence type="ECO:0000313" key="1">
    <source>
        <dbReference type="EMBL" id="KAE8235814.1"/>
    </source>
</evidence>
<protein>
    <submittedName>
        <fullName evidence="1">Uncharacterized protein</fullName>
    </submittedName>
</protein>
<reference evidence="1" key="1">
    <citation type="submission" date="2016-04" db="EMBL/GenBank/DDBJ databases">
        <authorList>
            <person name="Nguyen H.D."/>
            <person name="Kesanakurti P."/>
            <person name="Cullis J."/>
            <person name="Levesque C.A."/>
            <person name="Hambleton S."/>
        </authorList>
    </citation>
    <scope>NUCLEOTIDE SEQUENCE</scope>
    <source>
        <strain evidence="1">DAOMC 238032</strain>
    </source>
</reference>
<dbReference type="AlphaFoldDB" id="A0A8T8S9X3"/>
<name>A0A8T8S9X3_9BASI</name>
<accession>A0A8T8S9X3</accession>
<proteinExistence type="predicted"/>
<dbReference type="Proteomes" id="UP000077671">
    <property type="component" value="Unassembled WGS sequence"/>
</dbReference>
<evidence type="ECO:0000313" key="2">
    <source>
        <dbReference type="Proteomes" id="UP000077671"/>
    </source>
</evidence>
<comment type="caution">
    <text evidence="1">The sequence shown here is derived from an EMBL/GenBank/DDBJ whole genome shotgun (WGS) entry which is preliminary data.</text>
</comment>
<sequence length="74" mass="7513">MFAQRSFARALQRPLAAASSTTAAAGPATRAAAAAAFSSSAPASDTLPRATTINLQWDRAWEQLVASAHAGPSS</sequence>
<gene>
    <name evidence="1" type="ORF">A4X03_0g9646</name>
</gene>
<reference evidence="1" key="2">
    <citation type="journal article" date="2019" name="IMA Fungus">
        <title>Genome sequencing and comparison of five Tilletia species to identify candidate genes for the detection of regulated species infecting wheat.</title>
        <authorList>
            <person name="Nguyen H.D.T."/>
            <person name="Sultana T."/>
            <person name="Kesanakurti P."/>
            <person name="Hambleton S."/>
        </authorList>
    </citation>
    <scope>NUCLEOTIDE SEQUENCE</scope>
    <source>
        <strain evidence="1">DAOMC 238032</strain>
    </source>
</reference>
<organism evidence="1 2">
    <name type="scientific">Tilletia caries</name>
    <name type="common">wheat bunt fungus</name>
    <dbReference type="NCBI Taxonomy" id="13290"/>
    <lineage>
        <taxon>Eukaryota</taxon>
        <taxon>Fungi</taxon>
        <taxon>Dikarya</taxon>
        <taxon>Basidiomycota</taxon>
        <taxon>Ustilaginomycotina</taxon>
        <taxon>Exobasidiomycetes</taxon>
        <taxon>Tilletiales</taxon>
        <taxon>Tilletiaceae</taxon>
        <taxon>Tilletia</taxon>
    </lineage>
</organism>
<dbReference type="EMBL" id="LWDD02004082">
    <property type="protein sequence ID" value="KAE8235814.1"/>
    <property type="molecule type" value="Genomic_DNA"/>
</dbReference>